<dbReference type="AlphaFoldDB" id="A0A3N1VT49"/>
<name>A0A3N1VT49_9BACT</name>
<comment type="caution">
    <text evidence="1">The sequence shown here is derived from an EMBL/GenBank/DDBJ whole genome shotgun (WGS) entry which is preliminary data.</text>
</comment>
<protein>
    <submittedName>
        <fullName evidence="1">Uncharacterized protein</fullName>
    </submittedName>
</protein>
<dbReference type="EMBL" id="RJVA01000003">
    <property type="protein sequence ID" value="ROR03382.1"/>
    <property type="molecule type" value="Genomic_DNA"/>
</dbReference>
<evidence type="ECO:0000313" key="2">
    <source>
        <dbReference type="Proteomes" id="UP000276223"/>
    </source>
</evidence>
<proteinExistence type="predicted"/>
<organism evidence="1 2">
    <name type="scientific">Desulfosoma caldarium</name>
    <dbReference type="NCBI Taxonomy" id="610254"/>
    <lineage>
        <taxon>Bacteria</taxon>
        <taxon>Pseudomonadati</taxon>
        <taxon>Thermodesulfobacteriota</taxon>
        <taxon>Syntrophobacteria</taxon>
        <taxon>Syntrophobacterales</taxon>
        <taxon>Syntrophobacteraceae</taxon>
        <taxon>Desulfosoma</taxon>
    </lineage>
</organism>
<keyword evidence="2" id="KW-1185">Reference proteome</keyword>
<accession>A0A3N1VT49</accession>
<dbReference type="Proteomes" id="UP000276223">
    <property type="component" value="Unassembled WGS sequence"/>
</dbReference>
<sequence>MKGEIVERAGRLFMLTDWDSDLGRPVRYRLAWPTGLRAADWGHLIGRRCRYVGEGAVEVEGGVWLTLEHGAKTHPDPAHCIEEPIRKPRGAREYRDGRWIR</sequence>
<evidence type="ECO:0000313" key="1">
    <source>
        <dbReference type="EMBL" id="ROR03382.1"/>
    </source>
</evidence>
<reference evidence="1 2" key="1">
    <citation type="submission" date="2018-11" db="EMBL/GenBank/DDBJ databases">
        <title>Genomic Encyclopedia of Type Strains, Phase IV (KMG-IV): sequencing the most valuable type-strain genomes for metagenomic binning, comparative biology and taxonomic classification.</title>
        <authorList>
            <person name="Goeker M."/>
        </authorList>
    </citation>
    <scope>NUCLEOTIDE SEQUENCE [LARGE SCALE GENOMIC DNA]</scope>
    <source>
        <strain evidence="1 2">DSM 22027</strain>
    </source>
</reference>
<gene>
    <name evidence="1" type="ORF">EDC27_0118</name>
</gene>